<dbReference type="AlphaFoldDB" id="A0A1X0Y3G3"/>
<comment type="similarity">
    <text evidence="2">Belongs to the FAD-binding monooxygenase family.</text>
</comment>
<dbReference type="RefSeq" id="WP_084951268.1">
    <property type="nucleotide sequence ID" value="NZ_MZZM01000019.1"/>
</dbReference>
<evidence type="ECO:0000313" key="7">
    <source>
        <dbReference type="EMBL" id="ORJ59715.1"/>
    </source>
</evidence>
<dbReference type="Gene3D" id="3.50.50.60">
    <property type="entry name" value="FAD/NAD(P)-binding domain"/>
    <property type="match status" value="2"/>
</dbReference>
<organism evidence="7 8">
    <name type="scientific">Mycobacterium simiae</name>
    <name type="common">Mycobacterium habana</name>
    <dbReference type="NCBI Taxonomy" id="1784"/>
    <lineage>
        <taxon>Bacteria</taxon>
        <taxon>Bacillati</taxon>
        <taxon>Actinomycetota</taxon>
        <taxon>Actinomycetes</taxon>
        <taxon>Mycobacteriales</taxon>
        <taxon>Mycobacteriaceae</taxon>
        <taxon>Mycobacterium</taxon>
        <taxon>Mycobacterium simiae complex</taxon>
    </lineage>
</organism>
<keyword evidence="8" id="KW-1185">Reference proteome</keyword>
<dbReference type="EMBL" id="MZZM01000019">
    <property type="protein sequence ID" value="ORJ59715.1"/>
    <property type="molecule type" value="Genomic_DNA"/>
</dbReference>
<name>A0A1X0Y3G3_MYCSI</name>
<evidence type="ECO:0000256" key="1">
    <source>
        <dbReference type="ARBA" id="ARBA00001974"/>
    </source>
</evidence>
<gene>
    <name evidence="7" type="ORF">B5M45_15645</name>
</gene>
<dbReference type="GO" id="GO:0016709">
    <property type="term" value="F:oxidoreductase activity, acting on paired donors, with incorporation or reduction of molecular oxygen, NAD(P)H as one donor, and incorporation of one atom of oxygen"/>
    <property type="evidence" value="ECO:0007669"/>
    <property type="project" value="UniProtKB-ARBA"/>
</dbReference>
<keyword evidence="6" id="KW-0560">Oxidoreductase</keyword>
<evidence type="ECO:0000256" key="2">
    <source>
        <dbReference type="ARBA" id="ARBA00010139"/>
    </source>
</evidence>
<evidence type="ECO:0000256" key="6">
    <source>
        <dbReference type="ARBA" id="ARBA00023002"/>
    </source>
</evidence>
<evidence type="ECO:0000256" key="5">
    <source>
        <dbReference type="ARBA" id="ARBA00022857"/>
    </source>
</evidence>
<dbReference type="Pfam" id="PF13738">
    <property type="entry name" value="Pyr_redox_3"/>
    <property type="match status" value="1"/>
</dbReference>
<dbReference type="PANTHER" id="PTHR43098:SF2">
    <property type="entry name" value="FAD-BINDING MONOOXYGENASE AUSB-RELATED"/>
    <property type="match status" value="1"/>
</dbReference>
<protein>
    <submittedName>
        <fullName evidence="7">Monooxygenase</fullName>
    </submittedName>
</protein>
<keyword evidence="3" id="KW-0285">Flavoprotein</keyword>
<sequence length="624" mass="70852">MTCEPTNLPDPEDVDIPALRQRYRWERDRRLRPEGQAQYAAASQSSAALDYSDPHLPRASRPALHDEMGVAILGGGWAGVLAGYHLRKAGIEDCRIIEQAGDFGGVWYWNRYPGLSCDNDSYCYLPLLEEMGFVPSKKFADGLEIRTYCQSVAKRFNLYQGALFHTCVNALSWDESIGRWRIGTDRGDDLRARFIILAMGPINTPKVPRVPGLEEFAGTMFHTARWDYGYTGGSQEEPVLDRLADKRVAIVGTGASAIQAIPFLGKYAQQLFVLQRTASTVDERHNAPTDPDWIAGLKPGWQRERQMNFHRAAIDGLLPGEPDRICDIWTEINRNLSAQFEQTGWPQTPEEFLAVREVMDYRVMERLRARVDASVNDPKTAAILKPWYRHMCKRPASSDVYYPTFNRPNVTLFDVSPTQGVERITKRGFIFEGTEYEIDCLIFASGFEVTSDLQRRWGIDKITGRGGRSLYDNWAQEFRTLHGVMTHGFPNSFYMGFFQGGFNASTTETFNNQARHIAWIIEQARKRDAATVEPTSEAQDAYVDHVRSVAVDTTDFIRECTPGYFNNDGQEVADRTGQLRPRSYTGELYGLGYYAFEQLLHDWRETGDLSGIAITTKGELTRRW</sequence>
<comment type="caution">
    <text evidence="7">The sequence shown here is derived from an EMBL/GenBank/DDBJ whole genome shotgun (WGS) entry which is preliminary data.</text>
</comment>
<dbReference type="PANTHER" id="PTHR43098">
    <property type="entry name" value="L-ORNITHINE N(5)-MONOOXYGENASE-RELATED"/>
    <property type="match status" value="1"/>
</dbReference>
<proteinExistence type="inferred from homology"/>
<evidence type="ECO:0000313" key="8">
    <source>
        <dbReference type="Proteomes" id="UP000193040"/>
    </source>
</evidence>
<dbReference type="InterPro" id="IPR036188">
    <property type="entry name" value="FAD/NAD-bd_sf"/>
</dbReference>
<evidence type="ECO:0000256" key="3">
    <source>
        <dbReference type="ARBA" id="ARBA00022630"/>
    </source>
</evidence>
<keyword evidence="5" id="KW-0521">NADP</keyword>
<dbReference type="Proteomes" id="UP000193040">
    <property type="component" value="Unassembled WGS sequence"/>
</dbReference>
<dbReference type="InterPro" id="IPR050775">
    <property type="entry name" value="FAD-binding_Monooxygenases"/>
</dbReference>
<reference evidence="7 8" key="1">
    <citation type="submission" date="2017-03" db="EMBL/GenBank/DDBJ databases">
        <title>Genomic insights into Mycobacterium simiae human colonization.</title>
        <authorList>
            <person name="Steffani J.L."/>
            <person name="Brunck M.E."/>
            <person name="Cruz E."/>
            <person name="Montiel R."/>
            <person name="Barona F."/>
        </authorList>
    </citation>
    <scope>NUCLEOTIDE SEQUENCE [LARGE SCALE GENOMIC DNA]</scope>
    <source>
        <strain evidence="7 8">MsiGto</strain>
    </source>
</reference>
<dbReference type="SUPFAM" id="SSF51905">
    <property type="entry name" value="FAD/NAD(P)-binding domain"/>
    <property type="match status" value="1"/>
</dbReference>
<accession>A0A1X0Y3G3</accession>
<evidence type="ECO:0000256" key="4">
    <source>
        <dbReference type="ARBA" id="ARBA00022827"/>
    </source>
</evidence>
<comment type="cofactor">
    <cofactor evidence="1">
        <name>FAD</name>
        <dbReference type="ChEBI" id="CHEBI:57692"/>
    </cofactor>
</comment>
<keyword evidence="7" id="KW-0503">Monooxygenase</keyword>
<keyword evidence="4" id="KW-0274">FAD</keyword>